<dbReference type="AlphaFoldDB" id="A0A2V1DVH8"/>
<dbReference type="PANTHER" id="PTHR42085">
    <property type="entry name" value="F-BOX DOMAIN-CONTAINING PROTEIN"/>
    <property type="match status" value="1"/>
</dbReference>
<accession>A0A2V1DVH8</accession>
<evidence type="ECO:0000313" key="1">
    <source>
        <dbReference type="EMBL" id="PVI01255.1"/>
    </source>
</evidence>
<dbReference type="PANTHER" id="PTHR42085:SF1">
    <property type="entry name" value="F-BOX DOMAIN-CONTAINING PROTEIN"/>
    <property type="match status" value="1"/>
</dbReference>
<reference evidence="1 2" key="1">
    <citation type="journal article" date="2018" name="Sci. Rep.">
        <title>Comparative genomics provides insights into the lifestyle and reveals functional heterogeneity of dark septate endophytic fungi.</title>
        <authorList>
            <person name="Knapp D.G."/>
            <person name="Nemeth J.B."/>
            <person name="Barry K."/>
            <person name="Hainaut M."/>
            <person name="Henrissat B."/>
            <person name="Johnson J."/>
            <person name="Kuo A."/>
            <person name="Lim J.H.P."/>
            <person name="Lipzen A."/>
            <person name="Nolan M."/>
            <person name="Ohm R.A."/>
            <person name="Tamas L."/>
            <person name="Grigoriev I.V."/>
            <person name="Spatafora J.W."/>
            <person name="Nagy L.G."/>
            <person name="Kovacs G.M."/>
        </authorList>
    </citation>
    <scope>NUCLEOTIDE SEQUENCE [LARGE SCALE GENOMIC DNA]</scope>
    <source>
        <strain evidence="1 2">DSE2036</strain>
    </source>
</reference>
<dbReference type="Proteomes" id="UP000244855">
    <property type="component" value="Unassembled WGS sequence"/>
</dbReference>
<dbReference type="OrthoDB" id="4790878at2759"/>
<keyword evidence="2" id="KW-1185">Reference proteome</keyword>
<organism evidence="1 2">
    <name type="scientific">Periconia macrospinosa</name>
    <dbReference type="NCBI Taxonomy" id="97972"/>
    <lineage>
        <taxon>Eukaryota</taxon>
        <taxon>Fungi</taxon>
        <taxon>Dikarya</taxon>
        <taxon>Ascomycota</taxon>
        <taxon>Pezizomycotina</taxon>
        <taxon>Dothideomycetes</taxon>
        <taxon>Pleosporomycetidae</taxon>
        <taxon>Pleosporales</taxon>
        <taxon>Massarineae</taxon>
        <taxon>Periconiaceae</taxon>
        <taxon>Periconia</taxon>
    </lineage>
</organism>
<dbReference type="InterPro" id="IPR038883">
    <property type="entry name" value="AN11006-like"/>
</dbReference>
<gene>
    <name evidence="1" type="ORF">DM02DRAFT_361385</name>
</gene>
<evidence type="ECO:0000313" key="2">
    <source>
        <dbReference type="Proteomes" id="UP000244855"/>
    </source>
</evidence>
<dbReference type="EMBL" id="KZ805360">
    <property type="protein sequence ID" value="PVI01255.1"/>
    <property type="molecule type" value="Genomic_DNA"/>
</dbReference>
<proteinExistence type="predicted"/>
<protein>
    <submittedName>
        <fullName evidence="1">Uncharacterized protein</fullName>
    </submittedName>
</protein>
<name>A0A2V1DVH8_9PLEO</name>
<sequence length="260" mass="30657">MNAFPFFELPAELRNRICEFALTAEDPLEAASEGTDARPYLVLDPDDPQKAFNQLKNVNKQLRQETADLELRYNTLSFNHDNTGTPLDEVFNFIEFLGDEKRNWVRKIVLNPNLFGEPDPIQNWYYEVKRLDRLCCDNPHMMVRYLIYTEHYDYENLEGTEHLLYDMAMHLLQLRGVSLPGLKAIELDEEFQEQFEFWKEANETYGGTQCTPLVAPNLRFYPWRIKLDEELLEHIYLDMEGYDYAADWMTAVVIWAGYGI</sequence>